<dbReference type="EMBL" id="JAHXPT010000010">
    <property type="protein sequence ID" value="MBW6410971.1"/>
    <property type="molecule type" value="Genomic_DNA"/>
</dbReference>
<keyword evidence="2" id="KW-0255">Endonuclease</keyword>
<dbReference type="RefSeq" id="WP_219780437.1">
    <property type="nucleotide sequence ID" value="NZ_JAHXPT010000010.1"/>
</dbReference>
<accession>A0ABS7ATH7</accession>
<feature type="domain" description="HNH nuclease" evidence="1">
    <location>
        <begin position="176"/>
        <end position="228"/>
    </location>
</feature>
<protein>
    <submittedName>
        <fullName evidence="2">HNH endonuclease</fullName>
    </submittedName>
</protein>
<dbReference type="Pfam" id="PF13391">
    <property type="entry name" value="HNH_2"/>
    <property type="match status" value="1"/>
</dbReference>
<organism evidence="2 3">
    <name type="scientific">Clostridium weizhouense</name>
    <dbReference type="NCBI Taxonomy" id="2859781"/>
    <lineage>
        <taxon>Bacteria</taxon>
        <taxon>Bacillati</taxon>
        <taxon>Bacillota</taxon>
        <taxon>Clostridia</taxon>
        <taxon>Eubacteriales</taxon>
        <taxon>Clostridiaceae</taxon>
        <taxon>Clostridium</taxon>
    </lineage>
</organism>
<keyword evidence="2" id="KW-0540">Nuclease</keyword>
<dbReference type="InterPro" id="IPR003615">
    <property type="entry name" value="HNH_nuc"/>
</dbReference>
<evidence type="ECO:0000259" key="1">
    <source>
        <dbReference type="Pfam" id="PF13391"/>
    </source>
</evidence>
<proteinExistence type="predicted"/>
<evidence type="ECO:0000313" key="2">
    <source>
        <dbReference type="EMBL" id="MBW6410971.1"/>
    </source>
</evidence>
<keyword evidence="2" id="KW-0378">Hydrolase</keyword>
<reference evidence="2 3" key="1">
    <citation type="submission" date="2021-07" db="EMBL/GenBank/DDBJ databases">
        <title>Clostridium weizhouense sp. nov., an anaerobic bacterium isolated from activated sludge of Petroleum wastewater.</title>
        <authorList>
            <person name="Li Q."/>
        </authorList>
    </citation>
    <scope>NUCLEOTIDE SEQUENCE [LARGE SCALE GENOMIC DNA]</scope>
    <source>
        <strain evidence="2 3">YB-6</strain>
    </source>
</reference>
<comment type="caution">
    <text evidence="2">The sequence shown here is derived from an EMBL/GenBank/DDBJ whole genome shotgun (WGS) entry which is preliminary data.</text>
</comment>
<dbReference type="GO" id="GO:0004519">
    <property type="term" value="F:endonuclease activity"/>
    <property type="evidence" value="ECO:0007669"/>
    <property type="project" value="UniProtKB-KW"/>
</dbReference>
<dbReference type="Proteomes" id="UP001519921">
    <property type="component" value="Unassembled WGS sequence"/>
</dbReference>
<sequence length="274" mass="32823">MIEKFCMCSLNWEECIWKSYSNKSFNKNGEMYGNHIKYLELFKNLGYINGKKNDKLLLNFVRKKYDWDTCCYQHISKLIISEVFDEYEIFKDVSVFSCIMWYLCWSFGDPSNKDNLLEEIVFEKFYQEILLAHKTEMKKRENTVINMKKKFRKATVKVRTTQSPFRKKLINKYKCCQICGLNIADLLKASHSKPFKDCNYKEGIDEYNGLLLCNKHDGLYDNGYISFNNNGHIIISERINKENMKILALTHDIKIHFEKENIKYIKYHRENIFK</sequence>
<keyword evidence="3" id="KW-1185">Reference proteome</keyword>
<gene>
    <name evidence="2" type="ORF">KYD98_12775</name>
</gene>
<name>A0ABS7ATH7_9CLOT</name>
<evidence type="ECO:0000313" key="3">
    <source>
        <dbReference type="Proteomes" id="UP001519921"/>
    </source>
</evidence>